<evidence type="ECO:0000313" key="2">
    <source>
        <dbReference type="Proteomes" id="UP000220629"/>
    </source>
</evidence>
<sequence length="82" mass="9791">MERIQHLRLPEKDAIAFGFRLQHAQLARICIERVRCIYQRRIALDYRLYFEGMCREVGITFDRFVKGHLIEPRGNLVPFVAE</sequence>
<reference evidence="2" key="1">
    <citation type="submission" date="2017-09" db="EMBL/GenBank/DDBJ databases">
        <title>FDA dAtabase for Regulatory Grade micrObial Sequences (FDA-ARGOS): Supporting development and validation of Infectious Disease Dx tests.</title>
        <authorList>
            <person name="Minogue T."/>
            <person name="Wolcott M."/>
            <person name="Wasieloski L."/>
            <person name="Aguilar W."/>
            <person name="Moore D."/>
            <person name="Tallon L."/>
            <person name="Sadzewicz L."/>
            <person name="Ott S."/>
            <person name="Zhao X."/>
            <person name="Nagaraj S."/>
            <person name="Vavikolanu K."/>
            <person name="Aluvathingal J."/>
            <person name="Nadendla S."/>
            <person name="Sichtig H."/>
        </authorList>
    </citation>
    <scope>NUCLEOTIDE SEQUENCE [LARGE SCALE GENOMIC DNA]</scope>
    <source>
        <strain evidence="2">FDAARGOS_390</strain>
    </source>
</reference>
<dbReference type="Proteomes" id="UP000220629">
    <property type="component" value="Unassembled WGS sequence"/>
</dbReference>
<organism evidence="1 2">
    <name type="scientific">Burkholderia gladioli</name>
    <name type="common">Pseudomonas marginata</name>
    <name type="synonym">Phytomonas marginata</name>
    <dbReference type="NCBI Taxonomy" id="28095"/>
    <lineage>
        <taxon>Bacteria</taxon>
        <taxon>Pseudomonadati</taxon>
        <taxon>Pseudomonadota</taxon>
        <taxon>Betaproteobacteria</taxon>
        <taxon>Burkholderiales</taxon>
        <taxon>Burkholderiaceae</taxon>
        <taxon>Burkholderia</taxon>
    </lineage>
</organism>
<dbReference type="EMBL" id="PDDY01000004">
    <property type="protein sequence ID" value="PEH37945.1"/>
    <property type="molecule type" value="Genomic_DNA"/>
</dbReference>
<comment type="caution">
    <text evidence="1">The sequence shown here is derived from an EMBL/GenBank/DDBJ whole genome shotgun (WGS) entry which is preliminary data.</text>
</comment>
<accession>A0A2A7S3R8</accession>
<gene>
    <name evidence="1" type="ORF">CRM94_26230</name>
</gene>
<name>A0A2A7S3R8_BURGA</name>
<dbReference type="AlphaFoldDB" id="A0A2A7S3R8"/>
<protein>
    <submittedName>
        <fullName evidence="1">Uncharacterized protein</fullName>
    </submittedName>
</protein>
<evidence type="ECO:0000313" key="1">
    <source>
        <dbReference type="EMBL" id="PEH37945.1"/>
    </source>
</evidence>
<proteinExistence type="predicted"/>